<dbReference type="InterPro" id="IPR003615">
    <property type="entry name" value="HNH_nuc"/>
</dbReference>
<dbReference type="EMBL" id="JAPTMU010000023">
    <property type="protein sequence ID" value="KAJ4924045.1"/>
    <property type="molecule type" value="Genomic_DNA"/>
</dbReference>
<accession>A0AAD6F7X9</accession>
<keyword evidence="4" id="KW-0067">ATP-binding</keyword>
<comment type="caution">
    <text evidence="6">The sequence shown here is derived from an EMBL/GenBank/DDBJ whole genome shotgun (WGS) entry which is preliminary data.</text>
</comment>
<dbReference type="GO" id="GO:0004386">
    <property type="term" value="F:helicase activity"/>
    <property type="evidence" value="ECO:0007669"/>
    <property type="project" value="UniProtKB-KW"/>
</dbReference>
<dbReference type="GO" id="GO:0016787">
    <property type="term" value="F:hydrolase activity"/>
    <property type="evidence" value="ECO:0007669"/>
    <property type="project" value="UniProtKB-KW"/>
</dbReference>
<sequence>MIRAPVEGDFWQVDHIRPVYSGGGQCSLENLQTLCTVCHKARTAQQAKERSQEKKSVAASKVASDISRFFFRK</sequence>
<gene>
    <name evidence="6" type="ORF">JOQ06_000287</name>
</gene>
<dbReference type="AlphaFoldDB" id="A0AAD6F7X9"/>
<dbReference type="PANTHER" id="PTHR45766:SF3">
    <property type="entry name" value="DNA ANNEALING HELICASE AND ENDONUCLEASE ZRANB3"/>
    <property type="match status" value="1"/>
</dbReference>
<dbReference type="PANTHER" id="PTHR45766">
    <property type="entry name" value="DNA ANNEALING HELICASE AND ENDONUCLEASE ZRANB3 FAMILY MEMBER"/>
    <property type="match status" value="1"/>
</dbReference>
<dbReference type="GO" id="GO:0031297">
    <property type="term" value="P:replication fork processing"/>
    <property type="evidence" value="ECO:0007669"/>
    <property type="project" value="TreeGrafter"/>
</dbReference>
<keyword evidence="2" id="KW-0378">Hydrolase</keyword>
<proteinExistence type="predicted"/>
<evidence type="ECO:0000313" key="7">
    <source>
        <dbReference type="Proteomes" id="UP001219934"/>
    </source>
</evidence>
<dbReference type="GO" id="GO:0004520">
    <property type="term" value="F:DNA endonuclease activity"/>
    <property type="evidence" value="ECO:0007669"/>
    <property type="project" value="TreeGrafter"/>
</dbReference>
<dbReference type="GO" id="GO:0003676">
    <property type="term" value="F:nucleic acid binding"/>
    <property type="evidence" value="ECO:0007669"/>
    <property type="project" value="InterPro"/>
</dbReference>
<keyword evidence="3" id="KW-0347">Helicase</keyword>
<dbReference type="GO" id="GO:0006281">
    <property type="term" value="P:DNA repair"/>
    <property type="evidence" value="ECO:0007669"/>
    <property type="project" value="TreeGrafter"/>
</dbReference>
<dbReference type="GO" id="GO:0005524">
    <property type="term" value="F:ATP binding"/>
    <property type="evidence" value="ECO:0007669"/>
    <property type="project" value="UniProtKB-KW"/>
</dbReference>
<protein>
    <recommendedName>
        <fullName evidence="5">HNH domain-containing protein</fullName>
    </recommendedName>
</protein>
<reference evidence="6" key="1">
    <citation type="submission" date="2022-11" db="EMBL/GenBank/DDBJ databases">
        <title>Chromosome-level genome of Pogonophryne albipinna.</title>
        <authorList>
            <person name="Jo E."/>
        </authorList>
    </citation>
    <scope>NUCLEOTIDE SEQUENCE</scope>
    <source>
        <strain evidence="6">SGF0006</strain>
        <tissue evidence="6">Muscle</tissue>
    </source>
</reference>
<evidence type="ECO:0000256" key="4">
    <source>
        <dbReference type="ARBA" id="ARBA00022840"/>
    </source>
</evidence>
<dbReference type="GO" id="GO:0043596">
    <property type="term" value="C:nuclear replication fork"/>
    <property type="evidence" value="ECO:0007669"/>
    <property type="project" value="TreeGrafter"/>
</dbReference>
<evidence type="ECO:0000313" key="6">
    <source>
        <dbReference type="EMBL" id="KAJ4924045.1"/>
    </source>
</evidence>
<evidence type="ECO:0000256" key="2">
    <source>
        <dbReference type="ARBA" id="ARBA00022801"/>
    </source>
</evidence>
<dbReference type="Pfam" id="PF01844">
    <property type="entry name" value="HNH"/>
    <property type="match status" value="1"/>
</dbReference>
<name>A0AAD6F7X9_9TELE</name>
<dbReference type="CDD" id="cd00085">
    <property type="entry name" value="HNHc"/>
    <property type="match status" value="1"/>
</dbReference>
<dbReference type="InterPro" id="IPR002711">
    <property type="entry name" value="HNH"/>
</dbReference>
<dbReference type="Proteomes" id="UP001219934">
    <property type="component" value="Unassembled WGS sequence"/>
</dbReference>
<organism evidence="6 7">
    <name type="scientific">Pogonophryne albipinna</name>
    <dbReference type="NCBI Taxonomy" id="1090488"/>
    <lineage>
        <taxon>Eukaryota</taxon>
        <taxon>Metazoa</taxon>
        <taxon>Chordata</taxon>
        <taxon>Craniata</taxon>
        <taxon>Vertebrata</taxon>
        <taxon>Euteleostomi</taxon>
        <taxon>Actinopterygii</taxon>
        <taxon>Neopterygii</taxon>
        <taxon>Teleostei</taxon>
        <taxon>Neoteleostei</taxon>
        <taxon>Acanthomorphata</taxon>
        <taxon>Eupercaria</taxon>
        <taxon>Perciformes</taxon>
        <taxon>Notothenioidei</taxon>
        <taxon>Pogonophryne</taxon>
    </lineage>
</organism>
<feature type="domain" description="HNH" evidence="5">
    <location>
        <begin position="9"/>
        <end position="44"/>
    </location>
</feature>
<evidence type="ECO:0000256" key="1">
    <source>
        <dbReference type="ARBA" id="ARBA00022741"/>
    </source>
</evidence>
<evidence type="ECO:0000256" key="3">
    <source>
        <dbReference type="ARBA" id="ARBA00022806"/>
    </source>
</evidence>
<evidence type="ECO:0000259" key="5">
    <source>
        <dbReference type="Pfam" id="PF01844"/>
    </source>
</evidence>
<keyword evidence="7" id="KW-1185">Reference proteome</keyword>
<dbReference type="Gene3D" id="1.10.30.50">
    <property type="match status" value="1"/>
</dbReference>
<dbReference type="GO" id="GO:0008270">
    <property type="term" value="F:zinc ion binding"/>
    <property type="evidence" value="ECO:0007669"/>
    <property type="project" value="InterPro"/>
</dbReference>
<keyword evidence="1" id="KW-0547">Nucleotide-binding</keyword>